<proteinExistence type="predicted"/>
<dbReference type="Proteomes" id="UP000326169">
    <property type="component" value="Unassembled WGS sequence"/>
</dbReference>
<protein>
    <submittedName>
        <fullName evidence="2">Transposase</fullName>
    </submittedName>
</protein>
<sequence>MEANYSKTRRATFNLTVHIVLVTKYRRKVFQKEHLEFLLKNLWRAKTLQSINCASLFPYWLAFHLIGETESLQANI</sequence>
<keyword evidence="3" id="KW-1185">Reference proteome</keyword>
<dbReference type="SUPFAM" id="SSF143422">
    <property type="entry name" value="Transposase IS200-like"/>
    <property type="match status" value="1"/>
</dbReference>
<evidence type="ECO:0000313" key="3">
    <source>
        <dbReference type="Proteomes" id="UP000326169"/>
    </source>
</evidence>
<reference evidence="2 3" key="1">
    <citation type="journal article" date="2019" name="J Genomics">
        <title>The Draft Genome of a Hydrogen-producing Cyanobacterium, Arthrospira platensis NIES-46.</title>
        <authorList>
            <person name="Suzuki S."/>
            <person name="Yamaguchi H."/>
            <person name="Kawachi M."/>
        </authorList>
    </citation>
    <scope>NUCLEOTIDE SEQUENCE [LARGE SCALE GENOMIC DNA]</scope>
    <source>
        <strain evidence="2 3">NIES-46</strain>
    </source>
</reference>
<dbReference type="EMBL" id="BIMW01000042">
    <property type="protein sequence ID" value="GCE92840.1"/>
    <property type="molecule type" value="Genomic_DNA"/>
</dbReference>
<dbReference type="Gene3D" id="3.30.70.1290">
    <property type="entry name" value="Transposase IS200-like"/>
    <property type="match status" value="1"/>
</dbReference>
<dbReference type="InterPro" id="IPR036515">
    <property type="entry name" value="Transposase_17_sf"/>
</dbReference>
<dbReference type="GeneID" id="301686276"/>
<dbReference type="RefSeq" id="WP_050856800.1">
    <property type="nucleotide sequence ID" value="NZ_BIMW01000042.1"/>
</dbReference>
<comment type="caution">
    <text evidence="2">The sequence shown here is derived from an EMBL/GenBank/DDBJ whole genome shotgun (WGS) entry which is preliminary data.</text>
</comment>
<dbReference type="InterPro" id="IPR002686">
    <property type="entry name" value="Transposase_17"/>
</dbReference>
<accession>A0A5M3T4M8</accession>
<evidence type="ECO:0000313" key="2">
    <source>
        <dbReference type="EMBL" id="GCE92840.1"/>
    </source>
</evidence>
<feature type="domain" description="Transposase IS200-like" evidence="1">
    <location>
        <begin position="12"/>
        <end position="42"/>
    </location>
</feature>
<gene>
    <name evidence="2" type="ORF">NIES46_08830</name>
</gene>
<organism evidence="2 3">
    <name type="scientific">Limnospira platensis NIES-46</name>
    <dbReference type="NCBI Taxonomy" id="1236695"/>
    <lineage>
        <taxon>Bacteria</taxon>
        <taxon>Bacillati</taxon>
        <taxon>Cyanobacteriota</taxon>
        <taxon>Cyanophyceae</taxon>
        <taxon>Oscillatoriophycideae</taxon>
        <taxon>Oscillatoriales</taxon>
        <taxon>Sirenicapillariaceae</taxon>
        <taxon>Limnospira</taxon>
    </lineage>
</organism>
<evidence type="ECO:0000259" key="1">
    <source>
        <dbReference type="Pfam" id="PF01797"/>
    </source>
</evidence>
<dbReference type="Pfam" id="PF01797">
    <property type="entry name" value="Y1_Tnp"/>
    <property type="match status" value="1"/>
</dbReference>
<name>A0A5M3T4M8_LIMPL</name>